<comment type="caution">
    <text evidence="1">The sequence shown here is derived from an EMBL/GenBank/DDBJ whole genome shotgun (WGS) entry which is preliminary data.</text>
</comment>
<dbReference type="Proteomes" id="UP000789405">
    <property type="component" value="Unassembled WGS sequence"/>
</dbReference>
<dbReference type="OrthoDB" id="1259151at2759"/>
<sequence length="191" mass="21974">MYINTLPIRIRNGHKFPIPLENESYYHRHQPVEFSIKLKNPSLMHSAPGMIFLTDQRFIFIAYEPSSDGFESFYILLSDISSSVTSKSIFNNFFNHNTLSLDVTLKDKKSFTMSITYDYEDIEQKGIFMDYYGMMLSWATNNKSGKLIGRPLSINTLNNFMSDEDRPDSAYFSSWSTNPALHGGEKPPAYS</sequence>
<name>A0A9N9HII2_9GLOM</name>
<evidence type="ECO:0000313" key="2">
    <source>
        <dbReference type="Proteomes" id="UP000789405"/>
    </source>
</evidence>
<accession>A0A9N9HII2</accession>
<dbReference type="SUPFAM" id="SSF50729">
    <property type="entry name" value="PH domain-like"/>
    <property type="match status" value="1"/>
</dbReference>
<gene>
    <name evidence="1" type="ORF">DERYTH_LOCUS12583</name>
</gene>
<proteinExistence type="predicted"/>
<dbReference type="AlphaFoldDB" id="A0A9N9HII2"/>
<reference evidence="1" key="1">
    <citation type="submission" date="2021-06" db="EMBL/GenBank/DDBJ databases">
        <authorList>
            <person name="Kallberg Y."/>
            <person name="Tangrot J."/>
            <person name="Rosling A."/>
        </authorList>
    </citation>
    <scope>NUCLEOTIDE SEQUENCE</scope>
    <source>
        <strain evidence="1">MA453B</strain>
    </source>
</reference>
<keyword evidence="2" id="KW-1185">Reference proteome</keyword>
<protein>
    <submittedName>
        <fullName evidence="1">14447_t:CDS:1</fullName>
    </submittedName>
</protein>
<evidence type="ECO:0000313" key="1">
    <source>
        <dbReference type="EMBL" id="CAG8694430.1"/>
    </source>
</evidence>
<organism evidence="1 2">
    <name type="scientific">Dentiscutata erythropus</name>
    <dbReference type="NCBI Taxonomy" id="1348616"/>
    <lineage>
        <taxon>Eukaryota</taxon>
        <taxon>Fungi</taxon>
        <taxon>Fungi incertae sedis</taxon>
        <taxon>Mucoromycota</taxon>
        <taxon>Glomeromycotina</taxon>
        <taxon>Glomeromycetes</taxon>
        <taxon>Diversisporales</taxon>
        <taxon>Gigasporaceae</taxon>
        <taxon>Dentiscutata</taxon>
    </lineage>
</organism>
<dbReference type="EMBL" id="CAJVPY010008337">
    <property type="protein sequence ID" value="CAG8694430.1"/>
    <property type="molecule type" value="Genomic_DNA"/>
</dbReference>